<protein>
    <submittedName>
        <fullName evidence="6">LysR family transcriptional regulator</fullName>
    </submittedName>
</protein>
<keyword evidence="2" id="KW-0805">Transcription regulation</keyword>
<dbReference type="RefSeq" id="WP_116270234.1">
    <property type="nucleotide sequence ID" value="NZ_BGZJ01000001.1"/>
</dbReference>
<name>A0A388SGZ0_9BURK</name>
<accession>A0A388SGZ0</accession>
<dbReference type="PANTHER" id="PTHR30419:SF8">
    <property type="entry name" value="NITROGEN ASSIMILATION TRANSCRIPTIONAL ACTIVATOR-RELATED"/>
    <property type="match status" value="1"/>
</dbReference>
<dbReference type="Gene3D" id="3.40.190.290">
    <property type="match status" value="1"/>
</dbReference>
<keyword evidence="7" id="KW-1185">Reference proteome</keyword>
<dbReference type="Gene3D" id="1.10.10.10">
    <property type="entry name" value="Winged helix-like DNA-binding domain superfamily/Winged helix DNA-binding domain"/>
    <property type="match status" value="1"/>
</dbReference>
<dbReference type="CDD" id="cd05466">
    <property type="entry name" value="PBP2_LTTR_substrate"/>
    <property type="match status" value="1"/>
</dbReference>
<dbReference type="Pfam" id="PF03466">
    <property type="entry name" value="LysR_substrate"/>
    <property type="match status" value="1"/>
</dbReference>
<evidence type="ECO:0000256" key="2">
    <source>
        <dbReference type="ARBA" id="ARBA00023015"/>
    </source>
</evidence>
<evidence type="ECO:0000313" key="7">
    <source>
        <dbReference type="Proteomes" id="UP000266091"/>
    </source>
</evidence>
<keyword evidence="3" id="KW-0238">DNA-binding</keyword>
<dbReference type="OrthoDB" id="9775392at2"/>
<reference evidence="6 7" key="1">
    <citation type="journal article" date="2018" name="Int. J. Syst. Evol. Microbiol.">
        <title>Mesosutterella multiformis gen. nov., sp. nov., a member of the family Sutterellaceae and Sutterella megalosphaeroides sp. nov., isolated from human faeces.</title>
        <authorList>
            <person name="Sakamoto M."/>
            <person name="Ikeyama N."/>
            <person name="Kunihiro T."/>
            <person name="Iino T."/>
            <person name="Yuki M."/>
            <person name="Ohkuma M."/>
        </authorList>
    </citation>
    <scope>NUCLEOTIDE SEQUENCE [LARGE SCALE GENOMIC DNA]</scope>
    <source>
        <strain evidence="6 7">4NBBH2</strain>
    </source>
</reference>
<gene>
    <name evidence="6" type="ORF">MESMUL_13080</name>
</gene>
<dbReference type="PANTHER" id="PTHR30419">
    <property type="entry name" value="HTH-TYPE TRANSCRIPTIONAL REGULATOR YBHD"/>
    <property type="match status" value="1"/>
</dbReference>
<dbReference type="SUPFAM" id="SSF53850">
    <property type="entry name" value="Periplasmic binding protein-like II"/>
    <property type="match status" value="1"/>
</dbReference>
<evidence type="ECO:0000313" key="6">
    <source>
        <dbReference type="EMBL" id="GBO93954.1"/>
    </source>
</evidence>
<dbReference type="SUPFAM" id="SSF46785">
    <property type="entry name" value="Winged helix' DNA-binding domain"/>
    <property type="match status" value="1"/>
</dbReference>
<accession>A0A401LN73</accession>
<dbReference type="PRINTS" id="PR00039">
    <property type="entry name" value="HTHLYSR"/>
</dbReference>
<evidence type="ECO:0000256" key="1">
    <source>
        <dbReference type="ARBA" id="ARBA00009437"/>
    </source>
</evidence>
<keyword evidence="4" id="KW-0804">Transcription</keyword>
<evidence type="ECO:0000259" key="5">
    <source>
        <dbReference type="PROSITE" id="PS50931"/>
    </source>
</evidence>
<dbReference type="PROSITE" id="PS50931">
    <property type="entry name" value="HTH_LYSR"/>
    <property type="match status" value="1"/>
</dbReference>
<dbReference type="GO" id="GO:0003677">
    <property type="term" value="F:DNA binding"/>
    <property type="evidence" value="ECO:0007669"/>
    <property type="project" value="UniProtKB-KW"/>
</dbReference>
<dbReference type="InterPro" id="IPR036388">
    <property type="entry name" value="WH-like_DNA-bd_sf"/>
</dbReference>
<dbReference type="GO" id="GO:0003700">
    <property type="term" value="F:DNA-binding transcription factor activity"/>
    <property type="evidence" value="ECO:0007669"/>
    <property type="project" value="InterPro"/>
</dbReference>
<comment type="similarity">
    <text evidence="1">Belongs to the LysR transcriptional regulatory family.</text>
</comment>
<comment type="caution">
    <text evidence="6">The sequence shown here is derived from an EMBL/GenBank/DDBJ whole genome shotgun (WGS) entry which is preliminary data.</text>
</comment>
<dbReference type="Pfam" id="PF00126">
    <property type="entry name" value="HTH_1"/>
    <property type="match status" value="1"/>
</dbReference>
<dbReference type="InterPro" id="IPR000847">
    <property type="entry name" value="LysR_HTH_N"/>
</dbReference>
<evidence type="ECO:0000256" key="4">
    <source>
        <dbReference type="ARBA" id="ARBA00023163"/>
    </source>
</evidence>
<dbReference type="InterPro" id="IPR036390">
    <property type="entry name" value="WH_DNA-bd_sf"/>
</dbReference>
<dbReference type="EMBL" id="BGZJ01000001">
    <property type="protein sequence ID" value="GBO93954.1"/>
    <property type="molecule type" value="Genomic_DNA"/>
</dbReference>
<sequence>MNFLSMKYFTTVARIRSFTRAAAELKITQQTLSAHIAGVEKELGCTLLVRHVPLELTYAGEVFLRYAAGFQKNYEQMVMELNDISENHSGLIKVGVGFTRGLAIMPNLIEEFQKKWPNYEIQLVEVTNEELTKLLAEGDLDLAIATFPDMAADIEVKPFYREEMVLAIAKSLVEERFPGKRAELAAAIRQGDLSMLGTFPFVMGKPEDISGGIARDFLHRNNLQPQVKARSDNIGTLLALCLRGVGACFCQANFIRMTLTPENVNQLDIFRLPREATYEIRFGFPKQAYQRKAVKAFMETALQLVPKPEED</sequence>
<dbReference type="InterPro" id="IPR050950">
    <property type="entry name" value="HTH-type_LysR_regulators"/>
</dbReference>
<proteinExistence type="inferred from homology"/>
<evidence type="ECO:0000256" key="3">
    <source>
        <dbReference type="ARBA" id="ARBA00023125"/>
    </source>
</evidence>
<organism evidence="6 7">
    <name type="scientific">Mesosutterella multiformis</name>
    <dbReference type="NCBI Taxonomy" id="2259133"/>
    <lineage>
        <taxon>Bacteria</taxon>
        <taxon>Pseudomonadati</taxon>
        <taxon>Pseudomonadota</taxon>
        <taxon>Betaproteobacteria</taxon>
        <taxon>Burkholderiales</taxon>
        <taxon>Sutterellaceae</taxon>
        <taxon>Mesosutterella</taxon>
    </lineage>
</organism>
<dbReference type="InterPro" id="IPR005119">
    <property type="entry name" value="LysR_subst-bd"/>
</dbReference>
<dbReference type="AlphaFoldDB" id="A0A388SGZ0"/>
<dbReference type="GO" id="GO:0005829">
    <property type="term" value="C:cytosol"/>
    <property type="evidence" value="ECO:0007669"/>
    <property type="project" value="TreeGrafter"/>
</dbReference>
<feature type="domain" description="HTH lysR-type" evidence="5">
    <location>
        <begin position="1"/>
        <end position="57"/>
    </location>
</feature>
<dbReference type="Proteomes" id="UP000266091">
    <property type="component" value="Unassembled WGS sequence"/>
</dbReference>